<accession>A2CAE9</accession>
<protein>
    <submittedName>
        <fullName evidence="2">Uncharacterized protein</fullName>
    </submittedName>
</protein>
<gene>
    <name evidence="2" type="ordered locus">P9303_17151</name>
</gene>
<keyword evidence="1" id="KW-0472">Membrane</keyword>
<organism evidence="2 3">
    <name type="scientific">Prochlorococcus marinus (strain MIT 9303)</name>
    <dbReference type="NCBI Taxonomy" id="59922"/>
    <lineage>
        <taxon>Bacteria</taxon>
        <taxon>Bacillati</taxon>
        <taxon>Cyanobacteriota</taxon>
        <taxon>Cyanophyceae</taxon>
        <taxon>Synechococcales</taxon>
        <taxon>Prochlorococcaceae</taxon>
        <taxon>Prochlorococcus</taxon>
    </lineage>
</organism>
<feature type="transmembrane region" description="Helical" evidence="1">
    <location>
        <begin position="12"/>
        <end position="30"/>
    </location>
</feature>
<dbReference type="HOGENOM" id="CLU_3331548_0_0_3"/>
<sequence>MLFGFTKKQLLGWWLLTTGAKVTLGIWLFGRMGWDLPW</sequence>
<dbReference type="KEGG" id="pmf:P9303_17151"/>
<evidence type="ECO:0000313" key="2">
    <source>
        <dbReference type="EMBL" id="ABM78459.1"/>
    </source>
</evidence>
<proteinExistence type="predicted"/>
<name>A2CAE9_PROM3</name>
<evidence type="ECO:0000313" key="3">
    <source>
        <dbReference type="Proteomes" id="UP000002274"/>
    </source>
</evidence>
<dbReference type="STRING" id="59922.P9303_17151"/>
<evidence type="ECO:0000256" key="1">
    <source>
        <dbReference type="SAM" id="Phobius"/>
    </source>
</evidence>
<dbReference type="Proteomes" id="UP000002274">
    <property type="component" value="Chromosome"/>
</dbReference>
<reference evidence="2 3" key="1">
    <citation type="journal article" date="2007" name="PLoS Genet.">
        <title>Patterns and implications of gene gain and loss in the evolution of Prochlorococcus.</title>
        <authorList>
            <person name="Kettler G.C."/>
            <person name="Martiny A.C."/>
            <person name="Huang K."/>
            <person name="Zucker J."/>
            <person name="Coleman M.L."/>
            <person name="Rodrigue S."/>
            <person name="Chen F."/>
            <person name="Lapidus A."/>
            <person name="Ferriera S."/>
            <person name="Johnson J."/>
            <person name="Steglich C."/>
            <person name="Church G.M."/>
            <person name="Richardson P."/>
            <person name="Chisholm S.W."/>
        </authorList>
    </citation>
    <scope>NUCLEOTIDE SEQUENCE [LARGE SCALE GENOMIC DNA]</scope>
    <source>
        <strain evidence="2 3">MIT 9303</strain>
    </source>
</reference>
<dbReference type="EMBL" id="CP000554">
    <property type="protein sequence ID" value="ABM78459.1"/>
    <property type="molecule type" value="Genomic_DNA"/>
</dbReference>
<keyword evidence="1" id="KW-1133">Transmembrane helix</keyword>
<dbReference type="AlphaFoldDB" id="A2CAE9"/>
<keyword evidence="1" id="KW-0812">Transmembrane</keyword>